<sequence length="345" mass="35633">MRAARYHGNRDVRVEDVAAPEPEADEVVVDVAACGICGSDLAEYSHGPRAGEASLPYVMGHEFGGTVVEAGADADVDVGTDVVVNPLVACEDCWCCDAGMYNLCRDLTVVGAQRPGAYAERVSAPATNVVPLPDGVSPELAAVAEPFTVAYHGLLQSPIRSGDDVAVVGMGPIGLATVQLARDMGAGSVYASGHREARRALAAEGGADVVVDPRETDFVETVRGDTRGGADVSFDVTGTESGYADAIEAARPGGHTTLVGVFEDEIEADVMAYVSAQRSASGSAAYQTGPRAAEEFGTVLRKFAAGNLDPESLVTSRIDLTDIESEGFEALADGGSGEVKVLVRP</sequence>
<dbReference type="AlphaFoldDB" id="A0A830G8S2"/>
<dbReference type="GO" id="GO:0043168">
    <property type="term" value="F:anion binding"/>
    <property type="evidence" value="ECO:0007669"/>
    <property type="project" value="UniProtKB-ARBA"/>
</dbReference>
<name>A0A830G8S2_9EURY</name>
<accession>A0A830G8S2</accession>
<dbReference type="SUPFAM" id="SSF51735">
    <property type="entry name" value="NAD(P)-binding Rossmann-fold domains"/>
    <property type="match status" value="1"/>
</dbReference>
<dbReference type="GO" id="GO:0008270">
    <property type="term" value="F:zinc ion binding"/>
    <property type="evidence" value="ECO:0007669"/>
    <property type="project" value="InterPro"/>
</dbReference>
<keyword evidence="2 4" id="KW-0862">Zinc</keyword>
<reference evidence="6 7" key="1">
    <citation type="journal article" date="2019" name="Int. J. Syst. Evol. Microbiol.">
        <title>The Global Catalogue of Microorganisms (GCM) 10K type strain sequencing project: providing services to taxonomists for standard genome sequencing and annotation.</title>
        <authorList>
            <consortium name="The Broad Institute Genomics Platform"/>
            <consortium name="The Broad Institute Genome Sequencing Center for Infectious Disease"/>
            <person name="Wu L."/>
            <person name="Ma J."/>
        </authorList>
    </citation>
    <scope>NUCLEOTIDE SEQUENCE [LARGE SCALE GENOMIC DNA]</scope>
    <source>
        <strain evidence="6 7">JCM 16331</strain>
    </source>
</reference>
<dbReference type="Pfam" id="PF08240">
    <property type="entry name" value="ADH_N"/>
    <property type="match status" value="1"/>
</dbReference>
<keyword evidence="1 4" id="KW-0479">Metal-binding</keyword>
<dbReference type="InterPro" id="IPR002328">
    <property type="entry name" value="ADH_Zn_CS"/>
</dbReference>
<comment type="caution">
    <text evidence="6">The sequence shown here is derived from an EMBL/GenBank/DDBJ whole genome shotgun (WGS) entry which is preliminary data.</text>
</comment>
<comment type="cofactor">
    <cofactor evidence="4">
        <name>Zn(2+)</name>
        <dbReference type="ChEBI" id="CHEBI:29105"/>
    </cofactor>
</comment>
<dbReference type="InterPro" id="IPR013154">
    <property type="entry name" value="ADH-like_N"/>
</dbReference>
<dbReference type="GO" id="GO:0051262">
    <property type="term" value="P:protein tetramerization"/>
    <property type="evidence" value="ECO:0007669"/>
    <property type="project" value="UniProtKB-ARBA"/>
</dbReference>
<dbReference type="OrthoDB" id="73567at2157"/>
<dbReference type="InterPro" id="IPR013149">
    <property type="entry name" value="ADH-like_C"/>
</dbReference>
<dbReference type="RefSeq" id="WP_188877035.1">
    <property type="nucleotide sequence ID" value="NZ_BMOQ01000002.1"/>
</dbReference>
<dbReference type="InterPro" id="IPR020843">
    <property type="entry name" value="ER"/>
</dbReference>
<dbReference type="GO" id="GO:0044281">
    <property type="term" value="P:small molecule metabolic process"/>
    <property type="evidence" value="ECO:0007669"/>
    <property type="project" value="UniProtKB-ARBA"/>
</dbReference>
<dbReference type="Pfam" id="PF00107">
    <property type="entry name" value="ADH_zinc_N"/>
    <property type="match status" value="1"/>
</dbReference>
<dbReference type="EMBL" id="BMOQ01000002">
    <property type="protein sequence ID" value="GGN09243.1"/>
    <property type="molecule type" value="Genomic_DNA"/>
</dbReference>
<dbReference type="GO" id="GO:0030554">
    <property type="term" value="F:adenyl nucleotide binding"/>
    <property type="evidence" value="ECO:0007669"/>
    <property type="project" value="UniProtKB-ARBA"/>
</dbReference>
<evidence type="ECO:0000313" key="6">
    <source>
        <dbReference type="EMBL" id="GGN09243.1"/>
    </source>
</evidence>
<dbReference type="SUPFAM" id="SSF50129">
    <property type="entry name" value="GroES-like"/>
    <property type="match status" value="1"/>
</dbReference>
<dbReference type="GO" id="GO:0016616">
    <property type="term" value="F:oxidoreductase activity, acting on the CH-OH group of donors, NAD or NADP as acceptor"/>
    <property type="evidence" value="ECO:0007669"/>
    <property type="project" value="UniProtKB-ARBA"/>
</dbReference>
<dbReference type="InterPro" id="IPR011032">
    <property type="entry name" value="GroES-like_sf"/>
</dbReference>
<dbReference type="PANTHER" id="PTHR43401">
    <property type="entry name" value="L-THREONINE 3-DEHYDROGENASE"/>
    <property type="match status" value="1"/>
</dbReference>
<feature type="domain" description="Enoyl reductase (ER)" evidence="5">
    <location>
        <begin position="8"/>
        <end position="343"/>
    </location>
</feature>
<dbReference type="PANTHER" id="PTHR43401:SF2">
    <property type="entry name" value="L-THREONINE 3-DEHYDROGENASE"/>
    <property type="match status" value="1"/>
</dbReference>
<keyword evidence="3" id="KW-0560">Oxidoreductase</keyword>
<dbReference type="InterPro" id="IPR050129">
    <property type="entry name" value="Zn_alcohol_dh"/>
</dbReference>
<proteinExistence type="inferred from homology"/>
<evidence type="ECO:0000256" key="3">
    <source>
        <dbReference type="ARBA" id="ARBA00023002"/>
    </source>
</evidence>
<evidence type="ECO:0000256" key="2">
    <source>
        <dbReference type="ARBA" id="ARBA00022833"/>
    </source>
</evidence>
<dbReference type="SMART" id="SM00829">
    <property type="entry name" value="PKS_ER"/>
    <property type="match status" value="1"/>
</dbReference>
<gene>
    <name evidence="6" type="ORF">GCM10009021_05910</name>
</gene>
<comment type="similarity">
    <text evidence="4">Belongs to the zinc-containing alcohol dehydrogenase family.</text>
</comment>
<dbReference type="Gene3D" id="3.40.50.720">
    <property type="entry name" value="NAD(P)-binding Rossmann-like Domain"/>
    <property type="match status" value="1"/>
</dbReference>
<organism evidence="6 7">
    <name type="scientific">Halarchaeum nitratireducens</name>
    <dbReference type="NCBI Taxonomy" id="489913"/>
    <lineage>
        <taxon>Archaea</taxon>
        <taxon>Methanobacteriati</taxon>
        <taxon>Methanobacteriota</taxon>
        <taxon>Stenosarchaea group</taxon>
        <taxon>Halobacteria</taxon>
        <taxon>Halobacteriales</taxon>
        <taxon>Halobacteriaceae</taxon>
    </lineage>
</organism>
<evidence type="ECO:0000256" key="1">
    <source>
        <dbReference type="ARBA" id="ARBA00022723"/>
    </source>
</evidence>
<dbReference type="PROSITE" id="PS00059">
    <property type="entry name" value="ADH_ZINC"/>
    <property type="match status" value="1"/>
</dbReference>
<dbReference type="InterPro" id="IPR036291">
    <property type="entry name" value="NAD(P)-bd_dom_sf"/>
</dbReference>
<keyword evidence="7" id="KW-1185">Reference proteome</keyword>
<evidence type="ECO:0000256" key="4">
    <source>
        <dbReference type="RuleBase" id="RU361277"/>
    </source>
</evidence>
<evidence type="ECO:0000259" key="5">
    <source>
        <dbReference type="SMART" id="SM00829"/>
    </source>
</evidence>
<protein>
    <submittedName>
        <fullName evidence="6">2,3-butanediol dehydrogenase</fullName>
    </submittedName>
</protein>
<evidence type="ECO:0000313" key="7">
    <source>
        <dbReference type="Proteomes" id="UP000608850"/>
    </source>
</evidence>
<dbReference type="Gene3D" id="3.90.180.10">
    <property type="entry name" value="Medium-chain alcohol dehydrogenases, catalytic domain"/>
    <property type="match status" value="1"/>
</dbReference>
<dbReference type="Proteomes" id="UP000608850">
    <property type="component" value="Unassembled WGS sequence"/>
</dbReference>